<feature type="transmembrane region" description="Helical" evidence="1">
    <location>
        <begin position="12"/>
        <end position="32"/>
    </location>
</feature>
<organism evidence="2 3">
    <name type="scientific">Sinanodonta woodiana</name>
    <name type="common">Chinese pond mussel</name>
    <name type="synonym">Anodonta woodiana</name>
    <dbReference type="NCBI Taxonomy" id="1069815"/>
    <lineage>
        <taxon>Eukaryota</taxon>
        <taxon>Metazoa</taxon>
        <taxon>Spiralia</taxon>
        <taxon>Lophotrochozoa</taxon>
        <taxon>Mollusca</taxon>
        <taxon>Bivalvia</taxon>
        <taxon>Autobranchia</taxon>
        <taxon>Heteroconchia</taxon>
        <taxon>Palaeoheterodonta</taxon>
        <taxon>Unionida</taxon>
        <taxon>Unionoidea</taxon>
        <taxon>Unionidae</taxon>
        <taxon>Unioninae</taxon>
        <taxon>Sinanodonta</taxon>
    </lineage>
</organism>
<feature type="transmembrane region" description="Helical" evidence="1">
    <location>
        <begin position="44"/>
        <end position="64"/>
    </location>
</feature>
<keyword evidence="1" id="KW-0472">Membrane</keyword>
<keyword evidence="3" id="KW-1185">Reference proteome</keyword>
<name>A0ABD3X3J0_SINWO</name>
<dbReference type="EMBL" id="JBJQND010000004">
    <property type="protein sequence ID" value="KAL3880291.1"/>
    <property type="molecule type" value="Genomic_DNA"/>
</dbReference>
<dbReference type="AlphaFoldDB" id="A0ABD3X3J0"/>
<evidence type="ECO:0000313" key="3">
    <source>
        <dbReference type="Proteomes" id="UP001634394"/>
    </source>
</evidence>
<dbReference type="Proteomes" id="UP001634394">
    <property type="component" value="Unassembled WGS sequence"/>
</dbReference>
<evidence type="ECO:0000256" key="1">
    <source>
        <dbReference type="SAM" id="Phobius"/>
    </source>
</evidence>
<comment type="caution">
    <text evidence="2">The sequence shown here is derived from an EMBL/GenBank/DDBJ whole genome shotgun (WGS) entry which is preliminary data.</text>
</comment>
<proteinExistence type="predicted"/>
<keyword evidence="1" id="KW-0812">Transmembrane</keyword>
<accession>A0ABD3X3J0</accession>
<gene>
    <name evidence="2" type="ORF">ACJMK2_032539</name>
</gene>
<feature type="non-terminal residue" evidence="2">
    <location>
        <position position="1"/>
    </location>
</feature>
<reference evidence="2 3" key="1">
    <citation type="submission" date="2024-11" db="EMBL/GenBank/DDBJ databases">
        <title>Chromosome-level genome assembly of the freshwater bivalve Anodonta woodiana.</title>
        <authorList>
            <person name="Chen X."/>
        </authorList>
    </citation>
    <scope>NUCLEOTIDE SEQUENCE [LARGE SCALE GENOMIC DNA]</scope>
    <source>
        <strain evidence="2">MN2024</strain>
        <tissue evidence="2">Gills</tissue>
    </source>
</reference>
<evidence type="ECO:0000313" key="2">
    <source>
        <dbReference type="EMBL" id="KAL3880291.1"/>
    </source>
</evidence>
<sequence>FASNCDANVEFATFIGVHGLLNMIYGIGLMLFAGRGYKQFEFRLVFYLAWIAEGALCITGMSQYRR</sequence>
<protein>
    <submittedName>
        <fullName evidence="2">Uncharacterized protein</fullName>
    </submittedName>
</protein>
<keyword evidence="1" id="KW-1133">Transmembrane helix</keyword>